<dbReference type="AlphaFoldDB" id="A0A251N558"/>
<protein>
    <submittedName>
        <fullName evidence="2">Uncharacterized protein</fullName>
    </submittedName>
</protein>
<dbReference type="PANTHER" id="PTHR33474">
    <property type="entry name" value="TRANSMEMBRANE PROTEIN"/>
    <property type="match status" value="1"/>
</dbReference>
<dbReference type="Gramene" id="ONH94433">
    <property type="protein sequence ID" value="ONH94433"/>
    <property type="gene ID" value="PRUPE_7G016200"/>
</dbReference>
<name>A0A251N558_PRUPE</name>
<proteinExistence type="predicted"/>
<evidence type="ECO:0000256" key="1">
    <source>
        <dbReference type="SAM" id="SignalP"/>
    </source>
</evidence>
<feature type="chain" id="PRO_5012964987" evidence="1">
    <location>
        <begin position="24"/>
        <end position="88"/>
    </location>
</feature>
<gene>
    <name evidence="2" type="ORF">PRUPE_7G016200</name>
</gene>
<keyword evidence="3" id="KW-1185">Reference proteome</keyword>
<sequence length="88" mass="9332">MLPYKSSMIKLVLFLSLTHVLFSSSAAAASTTRSLKINKEALLGQSLVEEGVVGLGEGFIEGRMDLETADYSGVGANPEHDPKPPGRV</sequence>
<evidence type="ECO:0000313" key="3">
    <source>
        <dbReference type="Proteomes" id="UP000006882"/>
    </source>
</evidence>
<evidence type="ECO:0000313" key="2">
    <source>
        <dbReference type="EMBL" id="ONH94433.1"/>
    </source>
</evidence>
<organism evidence="2 3">
    <name type="scientific">Prunus persica</name>
    <name type="common">Peach</name>
    <name type="synonym">Amygdalus persica</name>
    <dbReference type="NCBI Taxonomy" id="3760"/>
    <lineage>
        <taxon>Eukaryota</taxon>
        <taxon>Viridiplantae</taxon>
        <taxon>Streptophyta</taxon>
        <taxon>Embryophyta</taxon>
        <taxon>Tracheophyta</taxon>
        <taxon>Spermatophyta</taxon>
        <taxon>Magnoliopsida</taxon>
        <taxon>eudicotyledons</taxon>
        <taxon>Gunneridae</taxon>
        <taxon>Pentapetalae</taxon>
        <taxon>rosids</taxon>
        <taxon>fabids</taxon>
        <taxon>Rosales</taxon>
        <taxon>Rosaceae</taxon>
        <taxon>Amygdaloideae</taxon>
        <taxon>Amygdaleae</taxon>
        <taxon>Prunus</taxon>
    </lineage>
</organism>
<accession>A0A251N558</accession>
<dbReference type="PANTHER" id="PTHR33474:SF28">
    <property type="entry name" value="OS01G0815400 PROTEIN"/>
    <property type="match status" value="1"/>
</dbReference>
<feature type="signal peptide" evidence="1">
    <location>
        <begin position="1"/>
        <end position="23"/>
    </location>
</feature>
<keyword evidence="1" id="KW-0732">Signal</keyword>
<reference evidence="2 3" key="1">
    <citation type="journal article" date="2013" name="Nat. Genet.">
        <title>The high-quality draft genome of peach (Prunus persica) identifies unique patterns of genetic diversity, domestication and genome evolution.</title>
        <authorList>
            <consortium name="International Peach Genome Initiative"/>
            <person name="Verde I."/>
            <person name="Abbott A.G."/>
            <person name="Scalabrin S."/>
            <person name="Jung S."/>
            <person name="Shu S."/>
            <person name="Marroni F."/>
            <person name="Zhebentyayeva T."/>
            <person name="Dettori M.T."/>
            <person name="Grimwood J."/>
            <person name="Cattonaro F."/>
            <person name="Zuccolo A."/>
            <person name="Rossini L."/>
            <person name="Jenkins J."/>
            <person name="Vendramin E."/>
            <person name="Meisel L.A."/>
            <person name="Decroocq V."/>
            <person name="Sosinski B."/>
            <person name="Prochnik S."/>
            <person name="Mitros T."/>
            <person name="Policriti A."/>
            <person name="Cipriani G."/>
            <person name="Dondini L."/>
            <person name="Ficklin S."/>
            <person name="Goodstein D.M."/>
            <person name="Xuan P."/>
            <person name="Del Fabbro C."/>
            <person name="Aramini V."/>
            <person name="Copetti D."/>
            <person name="Gonzalez S."/>
            <person name="Horner D.S."/>
            <person name="Falchi R."/>
            <person name="Lucas S."/>
            <person name="Mica E."/>
            <person name="Maldonado J."/>
            <person name="Lazzari B."/>
            <person name="Bielenberg D."/>
            <person name="Pirona R."/>
            <person name="Miculan M."/>
            <person name="Barakat A."/>
            <person name="Testolin R."/>
            <person name="Stella A."/>
            <person name="Tartarini S."/>
            <person name="Tonutti P."/>
            <person name="Arus P."/>
            <person name="Orellana A."/>
            <person name="Wells C."/>
            <person name="Main D."/>
            <person name="Vizzotto G."/>
            <person name="Silva H."/>
            <person name="Salamini F."/>
            <person name="Schmutz J."/>
            <person name="Morgante M."/>
            <person name="Rokhsar D.S."/>
        </authorList>
    </citation>
    <scope>NUCLEOTIDE SEQUENCE [LARGE SCALE GENOMIC DNA]</scope>
    <source>
        <strain evidence="3">cv. Nemared</strain>
    </source>
</reference>
<dbReference type="Proteomes" id="UP000006882">
    <property type="component" value="Chromosome G7"/>
</dbReference>
<dbReference type="EMBL" id="CM007657">
    <property type="protein sequence ID" value="ONH94433.1"/>
    <property type="molecule type" value="Genomic_DNA"/>
</dbReference>